<evidence type="ECO:0000259" key="3">
    <source>
        <dbReference type="Pfam" id="PF16220"/>
    </source>
</evidence>
<feature type="domain" description="FecR protein" evidence="2">
    <location>
        <begin position="138"/>
        <end position="229"/>
    </location>
</feature>
<keyword evidence="1" id="KW-0472">Membrane</keyword>
<name>A0A5E4RGL8_9BURK</name>
<dbReference type="EMBL" id="CABPSK010000001">
    <property type="protein sequence ID" value="VVD62347.1"/>
    <property type="molecule type" value="Genomic_DNA"/>
</dbReference>
<protein>
    <submittedName>
        <fullName evidence="4">FecR family protein</fullName>
    </submittedName>
</protein>
<dbReference type="PANTHER" id="PTHR30273">
    <property type="entry name" value="PERIPLASMIC SIGNAL SENSOR AND SIGMA FACTOR ACTIVATOR FECR-RELATED"/>
    <property type="match status" value="1"/>
</dbReference>
<gene>
    <name evidence="4" type="ORF">PPN31114_00166</name>
</gene>
<dbReference type="Proteomes" id="UP000366945">
    <property type="component" value="Unassembled WGS sequence"/>
</dbReference>
<keyword evidence="1" id="KW-0812">Transmembrane</keyword>
<feature type="domain" description="FecR N-terminal" evidence="3">
    <location>
        <begin position="26"/>
        <end position="63"/>
    </location>
</feature>
<dbReference type="PIRSF" id="PIRSF018266">
    <property type="entry name" value="FecR"/>
    <property type="match status" value="1"/>
</dbReference>
<dbReference type="RefSeq" id="WP_042116352.1">
    <property type="nucleotide sequence ID" value="NZ_CABPSK010000001.1"/>
</dbReference>
<organism evidence="4 5">
    <name type="scientific">Pandoraea pneumonica</name>
    <dbReference type="NCBI Taxonomy" id="2508299"/>
    <lineage>
        <taxon>Bacteria</taxon>
        <taxon>Pseudomonadati</taxon>
        <taxon>Pseudomonadota</taxon>
        <taxon>Betaproteobacteria</taxon>
        <taxon>Burkholderiales</taxon>
        <taxon>Burkholderiaceae</taxon>
        <taxon>Pandoraea</taxon>
    </lineage>
</organism>
<dbReference type="Pfam" id="PF16220">
    <property type="entry name" value="DUF4880"/>
    <property type="match status" value="1"/>
</dbReference>
<dbReference type="InterPro" id="IPR012373">
    <property type="entry name" value="Ferrdict_sens_TM"/>
</dbReference>
<evidence type="ECO:0000313" key="5">
    <source>
        <dbReference type="Proteomes" id="UP000366945"/>
    </source>
</evidence>
<dbReference type="Gene3D" id="2.60.120.1440">
    <property type="match status" value="1"/>
</dbReference>
<dbReference type="OrthoDB" id="8617634at2"/>
<dbReference type="Pfam" id="PF04773">
    <property type="entry name" value="FecR"/>
    <property type="match status" value="1"/>
</dbReference>
<dbReference type="InterPro" id="IPR006860">
    <property type="entry name" value="FecR"/>
</dbReference>
<dbReference type="PANTHER" id="PTHR30273:SF2">
    <property type="entry name" value="PROTEIN FECR"/>
    <property type="match status" value="1"/>
</dbReference>
<dbReference type="GO" id="GO:0016989">
    <property type="term" value="F:sigma factor antagonist activity"/>
    <property type="evidence" value="ECO:0007669"/>
    <property type="project" value="TreeGrafter"/>
</dbReference>
<evidence type="ECO:0000259" key="2">
    <source>
        <dbReference type="Pfam" id="PF04773"/>
    </source>
</evidence>
<dbReference type="AlphaFoldDB" id="A0A5E4RGL8"/>
<dbReference type="GeneID" id="300402245"/>
<proteinExistence type="predicted"/>
<keyword evidence="1" id="KW-1133">Transmembrane helix</keyword>
<evidence type="ECO:0000313" key="4">
    <source>
        <dbReference type="EMBL" id="VVD62347.1"/>
    </source>
</evidence>
<dbReference type="InterPro" id="IPR032623">
    <property type="entry name" value="FecR_N"/>
</dbReference>
<feature type="transmembrane region" description="Helical" evidence="1">
    <location>
        <begin position="107"/>
        <end position="128"/>
    </location>
</feature>
<sequence length="348" mass="38059">MTSAQTPPVAPRDPVTPDTLAVHEVAAEWRIRTQHDSWSDADQQALDRWLAADNAHRAAFESLAMTWHAFAAVPRPVLASESAAKPDFATTPRRDTLRTRGAGRHRAWFASAFAFASLVLCVGGWIAYDNLPGYRLDLRTAHGEIRTVTLPDGSALALNTDTEVQVRYYPRRREVVLREGEAYFQVAHAAERPFTVTSGRTEVRVVGTMFNVDAGPPSLVVSVREGRVEVRPDREERDRVIVLTANRGVAVDTITGATVAFSPHADDIGDWRSGQLAFRRTPLSQVAQTLSRYLGKPVTLDSPVLGALPVSGFATTTAPRAFVESLPDLLPVRVQPQPDGGVRIVSNK</sequence>
<evidence type="ECO:0000256" key="1">
    <source>
        <dbReference type="SAM" id="Phobius"/>
    </source>
</evidence>
<reference evidence="4 5" key="1">
    <citation type="submission" date="2019-08" db="EMBL/GenBank/DDBJ databases">
        <authorList>
            <person name="Peeters C."/>
        </authorList>
    </citation>
    <scope>NUCLEOTIDE SEQUENCE [LARGE SCALE GENOMIC DNA]</scope>
    <source>
        <strain evidence="4 5">LMG 31114</strain>
    </source>
</reference>
<accession>A0A5E4RGL8</accession>
<keyword evidence="5" id="KW-1185">Reference proteome</keyword>